<evidence type="ECO:0000256" key="2">
    <source>
        <dbReference type="ARBA" id="ARBA00023002"/>
    </source>
</evidence>
<accession>A0A0B7KEL7</accession>
<reference evidence="4" key="1">
    <citation type="submission" date="2015-01" db="EMBL/GenBank/DDBJ databases">
        <authorList>
            <person name="Durling Mikael"/>
        </authorList>
    </citation>
    <scope>NUCLEOTIDE SEQUENCE</scope>
</reference>
<evidence type="ECO:0000313" key="4">
    <source>
        <dbReference type="EMBL" id="CEO53927.1"/>
    </source>
</evidence>
<dbReference type="Gene3D" id="3.40.50.720">
    <property type="entry name" value="NAD(P)-binding Rossmann-like Domain"/>
    <property type="match status" value="1"/>
</dbReference>
<evidence type="ECO:0000256" key="1">
    <source>
        <dbReference type="ARBA" id="ARBA00008072"/>
    </source>
</evidence>
<dbReference type="InterPro" id="IPR020843">
    <property type="entry name" value="ER"/>
</dbReference>
<sequence>MATNTAAWLDAAKAYPFNVKESTLGAPGENQVLIKNRALAMNPIDAKLQKLAVYPIPYPAILGEDIAGEVVEVGPSVTRFKKGDRVLATASAFSTGRSEEAGFQVYTVVSVDTTTEIPDDMSFETAVVLPLCISTASSALFLPEWLGLQLPTFPAQDSTGKVVLVWGGASSVGCNAIQLLRHAGYEVIATASPGNFDLVKKLGAAHVFDYKSPTVIADILGALAGREVGGVLDAVGKDAYQHCFELADKSQGAKRVATVFPGELNPPEGVYAKKIYAPALNSTPSAKAVFEEFLPQALKSGAYVPAPTPFVFGKGLESIQGAIDHLFKGVSAQKVVVSL</sequence>
<dbReference type="Pfam" id="PF08240">
    <property type="entry name" value="ADH_N"/>
    <property type="match status" value="1"/>
</dbReference>
<dbReference type="GO" id="GO:0016651">
    <property type="term" value="F:oxidoreductase activity, acting on NAD(P)H"/>
    <property type="evidence" value="ECO:0007669"/>
    <property type="project" value="InterPro"/>
</dbReference>
<dbReference type="EMBL" id="CDPU01000039">
    <property type="protein sequence ID" value="CEO53927.1"/>
    <property type="molecule type" value="Genomic_DNA"/>
</dbReference>
<dbReference type="Pfam" id="PF00107">
    <property type="entry name" value="ADH_zinc_N"/>
    <property type="match status" value="1"/>
</dbReference>
<gene>
    <name evidence="4" type="ORF">BN869_000009985_1</name>
</gene>
<protein>
    <recommendedName>
        <fullName evidence="3">Enoyl reductase (ER) domain-containing protein</fullName>
    </recommendedName>
</protein>
<proteinExistence type="inferred from homology"/>
<dbReference type="InterPro" id="IPR036291">
    <property type="entry name" value="NAD(P)-bd_dom_sf"/>
</dbReference>
<dbReference type="CDD" id="cd08249">
    <property type="entry name" value="enoyl_reductase_like"/>
    <property type="match status" value="1"/>
</dbReference>
<dbReference type="PANTHER" id="PTHR45348">
    <property type="entry name" value="HYPOTHETICAL OXIDOREDUCTASE (EUROFUNG)"/>
    <property type="match status" value="1"/>
</dbReference>
<dbReference type="InterPro" id="IPR011032">
    <property type="entry name" value="GroES-like_sf"/>
</dbReference>
<dbReference type="InterPro" id="IPR013149">
    <property type="entry name" value="ADH-like_C"/>
</dbReference>
<dbReference type="InterPro" id="IPR013154">
    <property type="entry name" value="ADH-like_N"/>
</dbReference>
<name>A0A0B7KEL7_BIOOC</name>
<dbReference type="AlphaFoldDB" id="A0A0B7KEL7"/>
<dbReference type="InterPro" id="IPR047122">
    <property type="entry name" value="Trans-enoyl_RdTase-like"/>
</dbReference>
<feature type="domain" description="Enoyl reductase (ER)" evidence="3">
    <location>
        <begin position="7"/>
        <end position="337"/>
    </location>
</feature>
<dbReference type="PANTHER" id="PTHR45348:SF2">
    <property type="entry name" value="ZINC-TYPE ALCOHOL DEHYDROGENASE-LIKE PROTEIN C2E1P3.01"/>
    <property type="match status" value="1"/>
</dbReference>
<dbReference type="SUPFAM" id="SSF51735">
    <property type="entry name" value="NAD(P)-binding Rossmann-fold domains"/>
    <property type="match status" value="1"/>
</dbReference>
<comment type="similarity">
    <text evidence="1">Belongs to the zinc-containing alcohol dehydrogenase family.</text>
</comment>
<dbReference type="SMART" id="SM00829">
    <property type="entry name" value="PKS_ER"/>
    <property type="match status" value="1"/>
</dbReference>
<dbReference type="Gene3D" id="3.90.180.10">
    <property type="entry name" value="Medium-chain alcohol dehydrogenases, catalytic domain"/>
    <property type="match status" value="1"/>
</dbReference>
<evidence type="ECO:0000259" key="3">
    <source>
        <dbReference type="SMART" id="SM00829"/>
    </source>
</evidence>
<dbReference type="SUPFAM" id="SSF50129">
    <property type="entry name" value="GroES-like"/>
    <property type="match status" value="1"/>
</dbReference>
<keyword evidence="2" id="KW-0560">Oxidoreductase</keyword>
<organism evidence="4">
    <name type="scientific">Bionectria ochroleuca</name>
    <name type="common">Gliocladium roseum</name>
    <dbReference type="NCBI Taxonomy" id="29856"/>
    <lineage>
        <taxon>Eukaryota</taxon>
        <taxon>Fungi</taxon>
        <taxon>Dikarya</taxon>
        <taxon>Ascomycota</taxon>
        <taxon>Pezizomycotina</taxon>
        <taxon>Sordariomycetes</taxon>
        <taxon>Hypocreomycetidae</taxon>
        <taxon>Hypocreales</taxon>
        <taxon>Bionectriaceae</taxon>
        <taxon>Clonostachys</taxon>
    </lineage>
</organism>